<feature type="chain" id="PRO_5042817971" description="Fatty-acid and retinol-binding protein 1" evidence="1">
    <location>
        <begin position="20"/>
        <end position="223"/>
    </location>
</feature>
<keyword evidence="3" id="KW-1185">Reference proteome</keyword>
<evidence type="ECO:0008006" key="4">
    <source>
        <dbReference type="Google" id="ProtNLM"/>
    </source>
</evidence>
<comment type="caution">
    <text evidence="2">The sequence shown here is derived from an EMBL/GenBank/DDBJ whole genome shotgun (WGS) entry which is preliminary data.</text>
</comment>
<organism evidence="2 3">
    <name type="scientific">Pristionchus mayeri</name>
    <dbReference type="NCBI Taxonomy" id="1317129"/>
    <lineage>
        <taxon>Eukaryota</taxon>
        <taxon>Metazoa</taxon>
        <taxon>Ecdysozoa</taxon>
        <taxon>Nematoda</taxon>
        <taxon>Chromadorea</taxon>
        <taxon>Rhabditida</taxon>
        <taxon>Rhabditina</taxon>
        <taxon>Diplogasteromorpha</taxon>
        <taxon>Diplogasteroidea</taxon>
        <taxon>Neodiplogasteridae</taxon>
        <taxon>Pristionchus</taxon>
    </lineage>
</organism>
<feature type="non-terminal residue" evidence="2">
    <location>
        <position position="1"/>
    </location>
</feature>
<evidence type="ECO:0000313" key="2">
    <source>
        <dbReference type="EMBL" id="GMR40594.1"/>
    </source>
</evidence>
<dbReference type="Proteomes" id="UP001328107">
    <property type="component" value="Unassembled WGS sequence"/>
</dbReference>
<accession>A0AAN5CF11</accession>
<reference evidence="3" key="1">
    <citation type="submission" date="2022-10" db="EMBL/GenBank/DDBJ databases">
        <title>Genome assembly of Pristionchus species.</title>
        <authorList>
            <person name="Yoshida K."/>
            <person name="Sommer R.J."/>
        </authorList>
    </citation>
    <scope>NUCLEOTIDE SEQUENCE [LARGE SCALE GENOMIC DNA]</scope>
    <source>
        <strain evidence="3">RS5460</strain>
    </source>
</reference>
<evidence type="ECO:0000256" key="1">
    <source>
        <dbReference type="SAM" id="SignalP"/>
    </source>
</evidence>
<keyword evidence="1" id="KW-0732">Signal</keyword>
<dbReference type="EMBL" id="BTRK01000003">
    <property type="protein sequence ID" value="GMR40594.1"/>
    <property type="molecule type" value="Genomic_DNA"/>
</dbReference>
<proteinExistence type="predicted"/>
<sequence length="223" mass="24275">TAKMLILLLVVLAAAPARAAYTAPGVDWVEVTRQVREAYADARWLNATHLVRMLADRADELNVDVEELATNFRVFLSLVILSPGERRALAHEMHRSGRAGGNSSNLLAESITNTEELLSHLSANFPNHYAVLKRRLDVVTPIVEKKLGKEAREFVKTFGTKYALSIIRALLSPASDDGQAARKTLNEEFATAYGSLGAACRKELEHAFPLATLRAVAGEAAGL</sequence>
<evidence type="ECO:0000313" key="3">
    <source>
        <dbReference type="Proteomes" id="UP001328107"/>
    </source>
</evidence>
<protein>
    <recommendedName>
        <fullName evidence="4">Fatty-acid and retinol-binding protein 1</fullName>
    </recommendedName>
</protein>
<gene>
    <name evidence="2" type="ORF">PMAYCL1PPCAC_10789</name>
</gene>
<dbReference type="AlphaFoldDB" id="A0AAN5CF11"/>
<name>A0AAN5CF11_9BILA</name>
<feature type="signal peptide" evidence="1">
    <location>
        <begin position="1"/>
        <end position="19"/>
    </location>
</feature>